<organism evidence="1 2">
    <name type="scientific">Castanea mollissima</name>
    <name type="common">Chinese chestnut</name>
    <dbReference type="NCBI Taxonomy" id="60419"/>
    <lineage>
        <taxon>Eukaryota</taxon>
        <taxon>Viridiplantae</taxon>
        <taxon>Streptophyta</taxon>
        <taxon>Embryophyta</taxon>
        <taxon>Tracheophyta</taxon>
        <taxon>Spermatophyta</taxon>
        <taxon>Magnoliopsida</taxon>
        <taxon>eudicotyledons</taxon>
        <taxon>Gunneridae</taxon>
        <taxon>Pentapetalae</taxon>
        <taxon>rosids</taxon>
        <taxon>fabids</taxon>
        <taxon>Fagales</taxon>
        <taxon>Fagaceae</taxon>
        <taxon>Castanea</taxon>
    </lineage>
</organism>
<sequence>MDTEDSWRKLQSLQAWQFRTVEASTKVIGGGPKCPQHFQKITGKTFELSSFTCLQTTVGFKCQCFKDFHVLNQPEHQ</sequence>
<reference evidence="1" key="1">
    <citation type="submission" date="2020-03" db="EMBL/GenBank/DDBJ databases">
        <title>Castanea mollissima Vanexum genome sequencing.</title>
        <authorList>
            <person name="Staton M."/>
        </authorList>
    </citation>
    <scope>NUCLEOTIDE SEQUENCE</scope>
    <source>
        <tissue evidence="1">Leaf</tissue>
    </source>
</reference>
<name>A0A8J4VNJ6_9ROSI</name>
<accession>A0A8J4VNJ6</accession>
<dbReference type="AlphaFoldDB" id="A0A8J4VNJ6"/>
<gene>
    <name evidence="1" type="ORF">CMV_011713</name>
</gene>
<dbReference type="EMBL" id="JRKL02001442">
    <property type="protein sequence ID" value="KAF3963955.1"/>
    <property type="molecule type" value="Genomic_DNA"/>
</dbReference>
<evidence type="ECO:0000313" key="2">
    <source>
        <dbReference type="Proteomes" id="UP000737018"/>
    </source>
</evidence>
<evidence type="ECO:0000313" key="1">
    <source>
        <dbReference type="EMBL" id="KAF3963955.1"/>
    </source>
</evidence>
<dbReference type="Proteomes" id="UP000737018">
    <property type="component" value="Unassembled WGS sequence"/>
</dbReference>
<protein>
    <submittedName>
        <fullName evidence="1">Uncharacterized protein</fullName>
    </submittedName>
</protein>
<keyword evidence="2" id="KW-1185">Reference proteome</keyword>
<dbReference type="OrthoDB" id="10298429at2759"/>
<comment type="caution">
    <text evidence="1">The sequence shown here is derived from an EMBL/GenBank/DDBJ whole genome shotgun (WGS) entry which is preliminary data.</text>
</comment>
<proteinExistence type="predicted"/>